<name>A0AAV7I7I8_COTGL</name>
<dbReference type="Pfam" id="PF05276">
    <property type="entry name" value="SH3BP5"/>
    <property type="match status" value="1"/>
</dbReference>
<comment type="similarity">
    <text evidence="1">Belongs to the SH3BP5 family.</text>
</comment>
<evidence type="ECO:0000313" key="8">
    <source>
        <dbReference type="Proteomes" id="UP000826195"/>
    </source>
</evidence>
<keyword evidence="3 5" id="KW-0175">Coiled coil</keyword>
<feature type="region of interest" description="Disordered" evidence="6">
    <location>
        <begin position="449"/>
        <end position="469"/>
    </location>
</feature>
<feature type="region of interest" description="Disordered" evidence="6">
    <location>
        <begin position="360"/>
        <end position="413"/>
    </location>
</feature>
<evidence type="ECO:0000256" key="2">
    <source>
        <dbReference type="ARBA" id="ARBA00022658"/>
    </source>
</evidence>
<dbReference type="GO" id="GO:0035556">
    <property type="term" value="P:intracellular signal transduction"/>
    <property type="evidence" value="ECO:0007669"/>
    <property type="project" value="InterPro"/>
</dbReference>
<dbReference type="GO" id="GO:0005737">
    <property type="term" value="C:cytoplasm"/>
    <property type="evidence" value="ECO:0007669"/>
    <property type="project" value="TreeGrafter"/>
</dbReference>
<feature type="compositionally biased region" description="Low complexity" evidence="6">
    <location>
        <begin position="360"/>
        <end position="372"/>
    </location>
</feature>
<keyword evidence="8" id="KW-1185">Reference proteome</keyword>
<dbReference type="AlphaFoldDB" id="A0AAV7I7I8"/>
<organism evidence="7 8">
    <name type="scientific">Cotesia glomerata</name>
    <name type="common">Lepidopteran parasitic wasp</name>
    <name type="synonym">Apanteles glomeratus</name>
    <dbReference type="NCBI Taxonomy" id="32391"/>
    <lineage>
        <taxon>Eukaryota</taxon>
        <taxon>Metazoa</taxon>
        <taxon>Ecdysozoa</taxon>
        <taxon>Arthropoda</taxon>
        <taxon>Hexapoda</taxon>
        <taxon>Insecta</taxon>
        <taxon>Pterygota</taxon>
        <taxon>Neoptera</taxon>
        <taxon>Endopterygota</taxon>
        <taxon>Hymenoptera</taxon>
        <taxon>Apocrita</taxon>
        <taxon>Ichneumonoidea</taxon>
        <taxon>Braconidae</taxon>
        <taxon>Microgastrinae</taxon>
        <taxon>Cotesia</taxon>
    </lineage>
</organism>
<feature type="coiled-coil region" evidence="5">
    <location>
        <begin position="193"/>
        <end position="234"/>
    </location>
</feature>
<comment type="caution">
    <text evidence="7">The sequence shown here is derived from an EMBL/GenBank/DDBJ whole genome shotgun (WGS) entry which is preliminary data.</text>
</comment>
<evidence type="ECO:0000256" key="6">
    <source>
        <dbReference type="SAM" id="MobiDB-lite"/>
    </source>
</evidence>
<keyword evidence="2" id="KW-0344">Guanine-nucleotide releasing factor</keyword>
<dbReference type="GO" id="GO:0004860">
    <property type="term" value="F:protein kinase inhibitor activity"/>
    <property type="evidence" value="ECO:0007669"/>
    <property type="project" value="TreeGrafter"/>
</dbReference>
<proteinExistence type="inferred from homology"/>
<sequence length="670" mass="75560">MSEHNPTESANDDDKVDDAVDPRVQIELERLNTATDNINKLEVDLDEARATFRELLCESTMTIDTLAKKLGTCIEKSRPYYDARFKAKEALRDAQKAAIRFERANGQHAAAKEMVYLAEEGLRMEGRCFDHAWQEMLNHATERVNESEHERAISESEHRHMTALYHNAEHTVQRLQSDLKRSITKSRPYYEMKAQFHQALEKQKLRVSELERSVGEAKMTYAEALRNLEKISDEIHRTRQYDSGDPKENNLKNNNKKNSESSTESSITGSPDSTDYTSDEYLRLPDKISPTSSISTKVQNTTEYLGLNNVNVSSTEPRKYIKRKRPQSIASLSTIKNTQLPQKTSVSTPRLSEVITTLSPSAAASSSSSSSSNLAQIGSNQLKRSKSSSNKLNHDIKNPNHQQNNKNIDHTENNEKWTEISLNNSPDDIYYNNEMYSDEDDQIPYKPLPSELSPESMIVTSGSSDTKDARNKKCLSHQQSLPATVQNNEMTIGEHKKSEITRSPSTKSRGKLDSSLTNWITKNSAVYGESSCTSGNSARRQSLDMLWNTGTGERMKELLNHGMMMLNISSLTERRSSEPKLIDNDDKLVQKHDSKIAVLKGKVPSPLEKTMNYLNPDEETSDSESLASVEMLSEDQISSLMMEPDINQVCQEVLGTPLVEVCPLLQQLQQ</sequence>
<dbReference type="InterPro" id="IPR007940">
    <property type="entry name" value="SH3BP5"/>
</dbReference>
<evidence type="ECO:0000256" key="3">
    <source>
        <dbReference type="ARBA" id="ARBA00023054"/>
    </source>
</evidence>
<evidence type="ECO:0000313" key="7">
    <source>
        <dbReference type="EMBL" id="KAH0546787.1"/>
    </source>
</evidence>
<protein>
    <recommendedName>
        <fullName evidence="4">SH3 domain-binding protein 5-like</fullName>
    </recommendedName>
</protein>
<dbReference type="GO" id="GO:0005085">
    <property type="term" value="F:guanyl-nucleotide exchange factor activity"/>
    <property type="evidence" value="ECO:0007669"/>
    <property type="project" value="UniProtKB-KW"/>
</dbReference>
<dbReference type="EMBL" id="JAHXZJ010002237">
    <property type="protein sequence ID" value="KAH0546787.1"/>
    <property type="molecule type" value="Genomic_DNA"/>
</dbReference>
<gene>
    <name evidence="7" type="ORF">KQX54_015224</name>
</gene>
<feature type="compositionally biased region" description="Polar residues" evidence="6">
    <location>
        <begin position="267"/>
        <end position="276"/>
    </location>
</feature>
<feature type="compositionally biased region" description="Low complexity" evidence="6">
    <location>
        <begin position="379"/>
        <end position="391"/>
    </location>
</feature>
<dbReference type="PANTHER" id="PTHR19423">
    <property type="entry name" value="SH3 DOMAIN-BINDING PROTEIN 5"/>
    <property type="match status" value="1"/>
</dbReference>
<evidence type="ECO:0000256" key="1">
    <source>
        <dbReference type="ARBA" id="ARBA00007796"/>
    </source>
</evidence>
<feature type="coiled-coil region" evidence="5">
    <location>
        <begin position="24"/>
        <end position="58"/>
    </location>
</feature>
<evidence type="ECO:0000256" key="4">
    <source>
        <dbReference type="ARBA" id="ARBA00040366"/>
    </source>
</evidence>
<dbReference type="Proteomes" id="UP000826195">
    <property type="component" value="Unassembled WGS sequence"/>
</dbReference>
<feature type="compositionally biased region" description="Basic and acidic residues" evidence="6">
    <location>
        <begin position="237"/>
        <end position="250"/>
    </location>
</feature>
<reference evidence="7 8" key="1">
    <citation type="journal article" date="2021" name="J. Hered.">
        <title>A chromosome-level genome assembly of the parasitoid wasp, Cotesia glomerata (Hymenoptera: Braconidae).</title>
        <authorList>
            <person name="Pinto B.J."/>
            <person name="Weis J.J."/>
            <person name="Gamble T."/>
            <person name="Ode P.J."/>
            <person name="Paul R."/>
            <person name="Zaspel J.M."/>
        </authorList>
    </citation>
    <scope>NUCLEOTIDE SEQUENCE [LARGE SCALE GENOMIC DNA]</scope>
    <source>
        <strain evidence="7">CgM1</strain>
    </source>
</reference>
<dbReference type="PANTHER" id="PTHR19423:SF8">
    <property type="entry name" value="SH3 DOMAIN-BINDING PROTEIN 5-LIKE"/>
    <property type="match status" value="1"/>
</dbReference>
<accession>A0AAV7I7I8</accession>
<feature type="region of interest" description="Disordered" evidence="6">
    <location>
        <begin position="237"/>
        <end position="296"/>
    </location>
</feature>
<evidence type="ECO:0000256" key="5">
    <source>
        <dbReference type="SAM" id="Coils"/>
    </source>
</evidence>